<keyword evidence="2" id="KW-1185">Reference proteome</keyword>
<evidence type="ECO:0000313" key="1">
    <source>
        <dbReference type="EMBL" id="ARJ04474.1"/>
    </source>
</evidence>
<reference evidence="1 2" key="1">
    <citation type="submission" date="2017-04" db="EMBL/GenBank/DDBJ databases">
        <authorList>
            <person name="Afonso C.L."/>
            <person name="Miller P.J."/>
            <person name="Scott M.A."/>
            <person name="Spackman E."/>
            <person name="Goraichik I."/>
            <person name="Dimitrov K.M."/>
            <person name="Suarez D.L."/>
            <person name="Swayne D.E."/>
        </authorList>
    </citation>
    <scope>NUCLEOTIDE SEQUENCE [LARGE SCALE GENOMIC DNA]</scope>
    <source>
        <strain evidence="2">XA(T)</strain>
    </source>
</reference>
<dbReference type="Gene3D" id="1.10.10.10">
    <property type="entry name" value="Winged helix-like DNA-binding domain superfamily/Winged helix DNA-binding domain"/>
    <property type="match status" value="1"/>
</dbReference>
<dbReference type="SUPFAM" id="SSF46785">
    <property type="entry name" value="Winged helix' DNA-binding domain"/>
    <property type="match status" value="1"/>
</dbReference>
<dbReference type="RefSeq" id="WP_085018614.1">
    <property type="nucleotide sequence ID" value="NZ_BMHD01000001.1"/>
</dbReference>
<sequence>MSTDYPDTVRPTPESLLMRAMREYRQAEQRLVARTGAALGVSENDLIALRYLLWEERRGSAIRPKALGRYLGLSSASITALIDRLVARGYVSRSPDPDDRRAVIIALELSQEVRDRIERINHELLAGLSRLDPESSAVFTRFLQDARLEIDRLD</sequence>
<dbReference type="Pfam" id="PF12802">
    <property type="entry name" value="MarR_2"/>
    <property type="match status" value="1"/>
</dbReference>
<dbReference type="SMART" id="SM00347">
    <property type="entry name" value="HTH_MARR"/>
    <property type="match status" value="1"/>
</dbReference>
<dbReference type="InterPro" id="IPR039422">
    <property type="entry name" value="MarR/SlyA-like"/>
</dbReference>
<dbReference type="AlphaFoldDB" id="A0A1X9LH12"/>
<name>A0A1X9LH12_9MICO</name>
<gene>
    <name evidence="1" type="ORF">B5808_03970</name>
</gene>
<dbReference type="GO" id="GO:0003700">
    <property type="term" value="F:DNA-binding transcription factor activity"/>
    <property type="evidence" value="ECO:0007669"/>
    <property type="project" value="InterPro"/>
</dbReference>
<proteinExistence type="predicted"/>
<dbReference type="GO" id="GO:0006950">
    <property type="term" value="P:response to stress"/>
    <property type="evidence" value="ECO:0007669"/>
    <property type="project" value="TreeGrafter"/>
</dbReference>
<accession>A0A1X9LH12</accession>
<organism evidence="1 2">
    <name type="scientific">Cnuibacter physcomitrellae</name>
    <dbReference type="NCBI Taxonomy" id="1619308"/>
    <lineage>
        <taxon>Bacteria</taxon>
        <taxon>Bacillati</taxon>
        <taxon>Actinomycetota</taxon>
        <taxon>Actinomycetes</taxon>
        <taxon>Micrococcales</taxon>
        <taxon>Microbacteriaceae</taxon>
        <taxon>Cnuibacter</taxon>
    </lineage>
</organism>
<dbReference type="PROSITE" id="PS50995">
    <property type="entry name" value="HTH_MARR_2"/>
    <property type="match status" value="1"/>
</dbReference>
<evidence type="ECO:0000313" key="2">
    <source>
        <dbReference type="Proteomes" id="UP000192775"/>
    </source>
</evidence>
<protein>
    <submittedName>
        <fullName evidence="1">Uncharacterized protein</fullName>
    </submittedName>
</protein>
<dbReference type="STRING" id="1619308.B5808_03970"/>
<dbReference type="KEGG" id="cphy:B5808_03970"/>
<dbReference type="InterPro" id="IPR000835">
    <property type="entry name" value="HTH_MarR-typ"/>
</dbReference>
<dbReference type="PANTHER" id="PTHR33164:SF43">
    <property type="entry name" value="HTH-TYPE TRANSCRIPTIONAL REPRESSOR YETL"/>
    <property type="match status" value="1"/>
</dbReference>
<dbReference type="Proteomes" id="UP000192775">
    <property type="component" value="Chromosome"/>
</dbReference>
<dbReference type="InterPro" id="IPR036388">
    <property type="entry name" value="WH-like_DNA-bd_sf"/>
</dbReference>
<dbReference type="EMBL" id="CP020715">
    <property type="protein sequence ID" value="ARJ04474.1"/>
    <property type="molecule type" value="Genomic_DNA"/>
</dbReference>
<dbReference type="PANTHER" id="PTHR33164">
    <property type="entry name" value="TRANSCRIPTIONAL REGULATOR, MARR FAMILY"/>
    <property type="match status" value="1"/>
</dbReference>
<dbReference type="InterPro" id="IPR036390">
    <property type="entry name" value="WH_DNA-bd_sf"/>
</dbReference>